<evidence type="ECO:0000256" key="2">
    <source>
        <dbReference type="ARBA" id="ARBA00022630"/>
    </source>
</evidence>
<feature type="domain" description="Alpha-glycerophosphate oxidase C-terminal" evidence="5">
    <location>
        <begin position="74"/>
        <end position="194"/>
    </location>
</feature>
<sequence length="214" mass="24766">TRESILSAWSGIRPLVKDMSSENTQAILRSHMLRVDNHKLLSVSGGKWTTYRKMAEDTINKAVEMFDLKPKRGCVSKYVKILGGNGYTKNTVKRIIRELDVSPRLGKHLNDTYGLRALKLREYSKNGRFSYLSDKYFFLKEEVEYAVDNEMAIKGHDILARRMGLGFIDVREAGKCVDTVCRIMREKLGWSKEQERNERRDTYEYLKTLGLGML</sequence>
<evidence type="ECO:0000313" key="6">
    <source>
        <dbReference type="EMBL" id="AAY27412.1"/>
    </source>
</evidence>
<feature type="non-terminal residue" evidence="6">
    <location>
        <position position="1"/>
    </location>
</feature>
<dbReference type="InterPro" id="IPR036188">
    <property type="entry name" value="FAD/NAD-bd_sf"/>
</dbReference>
<dbReference type="GO" id="GO:0004368">
    <property type="term" value="F:glycerol-3-phosphate dehydrogenase (quinone) activity"/>
    <property type="evidence" value="ECO:0007669"/>
    <property type="project" value="UniProtKB-EC"/>
</dbReference>
<dbReference type="InterPro" id="IPR038299">
    <property type="entry name" value="DAO_C_sf"/>
</dbReference>
<dbReference type="GO" id="GO:0005739">
    <property type="term" value="C:mitochondrion"/>
    <property type="evidence" value="ECO:0007669"/>
    <property type="project" value="TreeGrafter"/>
</dbReference>
<name>Q4VG03_ANTLO</name>
<keyword evidence="3" id="KW-0274">FAD</keyword>
<dbReference type="PANTHER" id="PTHR11985">
    <property type="entry name" value="GLYCEROL-3-PHOSPHATE DEHYDROGENASE"/>
    <property type="match status" value="1"/>
</dbReference>
<evidence type="ECO:0000259" key="5">
    <source>
        <dbReference type="Pfam" id="PF16901"/>
    </source>
</evidence>
<dbReference type="InterPro" id="IPR000447">
    <property type="entry name" value="G3P_DH_FAD-dep"/>
</dbReference>
<dbReference type="Gene3D" id="3.50.50.60">
    <property type="entry name" value="FAD/NAD(P)-binding domain"/>
    <property type="match status" value="1"/>
</dbReference>
<dbReference type="GO" id="GO:0006072">
    <property type="term" value="P:glycerol-3-phosphate metabolic process"/>
    <property type="evidence" value="ECO:0007669"/>
    <property type="project" value="InterPro"/>
</dbReference>
<dbReference type="Pfam" id="PF16901">
    <property type="entry name" value="DAO_C"/>
    <property type="match status" value="1"/>
</dbReference>
<evidence type="ECO:0000256" key="4">
    <source>
        <dbReference type="ARBA" id="ARBA00023002"/>
    </source>
</evidence>
<accession>Q4VG03</accession>
<keyword evidence="2" id="KW-0285">Flavoprotein</keyword>
<dbReference type="Gene3D" id="1.10.8.870">
    <property type="entry name" value="Alpha-glycerophosphate oxidase, cap domain"/>
    <property type="match status" value="1"/>
</dbReference>
<dbReference type="PANTHER" id="PTHR11985:SF15">
    <property type="entry name" value="GLYCEROL-3-PHOSPHATE DEHYDROGENASE, MITOCHONDRIAL"/>
    <property type="match status" value="1"/>
</dbReference>
<reference evidence="6" key="2">
    <citation type="submission" date="2005-03" db="EMBL/GenBank/DDBJ databases">
        <authorList>
            <person name="Williams B.A.P."/>
            <person name="Keeling P.J."/>
        </authorList>
    </citation>
    <scope>NUCLEOTIDE SEQUENCE</scope>
</reference>
<reference evidence="6" key="1">
    <citation type="journal article" date="2005" name="J. Eukaryot. Microbiol.">
        <title>Microsporidian mitochondrial proteins: expression in Antonospora locustae spores and identification of genes coding for two further proteins.</title>
        <authorList>
            <person name="Williams B.A."/>
            <person name="Keeling P.J."/>
        </authorList>
    </citation>
    <scope>NUCLEOTIDE SEQUENCE</scope>
</reference>
<dbReference type="InterPro" id="IPR031656">
    <property type="entry name" value="DAO_C"/>
</dbReference>
<proteinExistence type="evidence at transcript level"/>
<keyword evidence="4" id="KW-0560">Oxidoreductase</keyword>
<evidence type="ECO:0000256" key="3">
    <source>
        <dbReference type="ARBA" id="ARBA00022827"/>
    </source>
</evidence>
<dbReference type="EC" id="1.1.5.3" evidence="1"/>
<organism evidence="6">
    <name type="scientific">Antonospora locustae</name>
    <name type="common">Microsporidian parasite</name>
    <name type="synonym">Nosema locustae</name>
    <dbReference type="NCBI Taxonomy" id="278021"/>
    <lineage>
        <taxon>Eukaryota</taxon>
        <taxon>Fungi</taxon>
        <taxon>Fungi incertae sedis</taxon>
        <taxon>Microsporidia</taxon>
        <taxon>Antonospora</taxon>
    </lineage>
</organism>
<protein>
    <recommendedName>
        <fullName evidence="1">glycerol-3-phosphate dehydrogenase</fullName>
        <ecNumber evidence="1">1.1.5.3</ecNumber>
    </recommendedName>
</protein>
<evidence type="ECO:0000256" key="1">
    <source>
        <dbReference type="ARBA" id="ARBA00013029"/>
    </source>
</evidence>
<dbReference type="AlphaFoldDB" id="Q4VG03"/>
<dbReference type="PROSITE" id="PS00978">
    <property type="entry name" value="FAD_G3PDH_2"/>
    <property type="match status" value="1"/>
</dbReference>
<dbReference type="EMBL" id="AY952286">
    <property type="protein sequence ID" value="AAY27412.1"/>
    <property type="molecule type" value="mRNA"/>
</dbReference>